<evidence type="ECO:0000313" key="4">
    <source>
        <dbReference type="Proteomes" id="UP000321046"/>
    </source>
</evidence>
<dbReference type="SUPFAM" id="SSF55166">
    <property type="entry name" value="Hedgehog/DD-peptidase"/>
    <property type="match status" value="1"/>
</dbReference>
<evidence type="ECO:0000259" key="2">
    <source>
        <dbReference type="Pfam" id="PF02557"/>
    </source>
</evidence>
<feature type="domain" description="D-alanyl-D-alanine carboxypeptidase-like core" evidence="2">
    <location>
        <begin position="200"/>
        <end position="343"/>
    </location>
</feature>
<dbReference type="Gene3D" id="3.30.1380.10">
    <property type="match status" value="1"/>
</dbReference>
<dbReference type="RefSeq" id="WP_146976579.1">
    <property type="nucleotide sequence ID" value="NZ_VOSL01000134.1"/>
</dbReference>
<feature type="signal peptide" evidence="1">
    <location>
        <begin position="1"/>
        <end position="18"/>
    </location>
</feature>
<dbReference type="Pfam" id="PF02557">
    <property type="entry name" value="VanY"/>
    <property type="match status" value="1"/>
</dbReference>
<evidence type="ECO:0000256" key="1">
    <source>
        <dbReference type="SAM" id="SignalP"/>
    </source>
</evidence>
<evidence type="ECO:0000313" key="3">
    <source>
        <dbReference type="EMBL" id="TXD32292.1"/>
    </source>
</evidence>
<protein>
    <submittedName>
        <fullName evidence="3">M15 family metallopeptidase</fullName>
    </submittedName>
</protein>
<feature type="chain" id="PRO_5022887452" evidence="1">
    <location>
        <begin position="19"/>
        <end position="406"/>
    </location>
</feature>
<dbReference type="PANTHER" id="PTHR34385:SF1">
    <property type="entry name" value="PEPTIDOGLYCAN L-ALANYL-D-GLUTAMATE ENDOPEPTIDASE CWLK"/>
    <property type="match status" value="1"/>
</dbReference>
<accession>A0A5C6X217</accession>
<sequence length="406" mass="47116">MAATLLLFGCLLASAANASEQEHDAEAHRTKSVAEAHSVGLEVSRKALQLATWSGLSPRARALVERSRHDDWDPDDLLNALELHAPQGCLDLHQPTRLAERKARWAEAVRLLALTHPDELERWILGERRPPRTALAEASTQLRCLIEAMVAASAEPDHGFRLFLSLRGNFGGRFATRAELAAHLQRYPRFFSQVRGALLRSDYRDMSSQSFIWYRKMRFTGRSFNKISERAAERCGLTPGHTWKPESERHKRCWFEELTPADREQEILLASAAPALSRHHWGTEFDILGLNPRLFEEGAQLYEAWRWLDGQALDYGFFQPFGPDAQAQQFAHMEERWHWSYYPIAQAIWEHLREREHLFEPVLHTLWSRLERRWGTHPSPYFTHMREHWRDYLFHITVPSPPEALP</sequence>
<name>A0A5C6X217_9DELT</name>
<dbReference type="GO" id="GO:0008233">
    <property type="term" value="F:peptidase activity"/>
    <property type="evidence" value="ECO:0007669"/>
    <property type="project" value="InterPro"/>
</dbReference>
<proteinExistence type="predicted"/>
<organism evidence="3 4">
    <name type="scientific">Lujinxingia vulgaris</name>
    <dbReference type="NCBI Taxonomy" id="2600176"/>
    <lineage>
        <taxon>Bacteria</taxon>
        <taxon>Deltaproteobacteria</taxon>
        <taxon>Bradymonadales</taxon>
        <taxon>Lujinxingiaceae</taxon>
        <taxon>Lujinxingia</taxon>
    </lineage>
</organism>
<dbReference type="PANTHER" id="PTHR34385">
    <property type="entry name" value="D-ALANYL-D-ALANINE CARBOXYPEPTIDASE"/>
    <property type="match status" value="1"/>
</dbReference>
<comment type="caution">
    <text evidence="3">The sequence shown here is derived from an EMBL/GenBank/DDBJ whole genome shotgun (WGS) entry which is preliminary data.</text>
</comment>
<keyword evidence="1" id="KW-0732">Signal</keyword>
<reference evidence="3 4" key="1">
    <citation type="submission" date="2019-08" db="EMBL/GenBank/DDBJ databases">
        <title>Bradymonadales sp. TMQ2.</title>
        <authorList>
            <person name="Liang Q."/>
        </authorList>
    </citation>
    <scope>NUCLEOTIDE SEQUENCE [LARGE SCALE GENOMIC DNA]</scope>
    <source>
        <strain evidence="3 4">TMQ2</strain>
    </source>
</reference>
<gene>
    <name evidence="3" type="ORF">FRC96_18160</name>
</gene>
<dbReference type="GO" id="GO:0006508">
    <property type="term" value="P:proteolysis"/>
    <property type="evidence" value="ECO:0007669"/>
    <property type="project" value="InterPro"/>
</dbReference>
<dbReference type="InterPro" id="IPR009045">
    <property type="entry name" value="Zn_M74/Hedgehog-like"/>
</dbReference>
<dbReference type="InterPro" id="IPR052179">
    <property type="entry name" value="DD-CPase-like"/>
</dbReference>
<dbReference type="InterPro" id="IPR003709">
    <property type="entry name" value="VanY-like_core_dom"/>
</dbReference>
<dbReference type="EMBL" id="VOSL01000134">
    <property type="protein sequence ID" value="TXD32292.1"/>
    <property type="molecule type" value="Genomic_DNA"/>
</dbReference>
<dbReference type="AlphaFoldDB" id="A0A5C6X217"/>
<dbReference type="OrthoDB" id="9792074at2"/>
<dbReference type="Proteomes" id="UP000321046">
    <property type="component" value="Unassembled WGS sequence"/>
</dbReference>